<evidence type="ECO:0000313" key="2">
    <source>
        <dbReference type="Proteomes" id="UP000005583"/>
    </source>
</evidence>
<keyword evidence="2" id="KW-1185">Reference proteome</keyword>
<organism evidence="1 2">
    <name type="scientific">Lactobacillus ultunensis DSM 16047</name>
    <dbReference type="NCBI Taxonomy" id="525365"/>
    <lineage>
        <taxon>Bacteria</taxon>
        <taxon>Bacillati</taxon>
        <taxon>Bacillota</taxon>
        <taxon>Bacilli</taxon>
        <taxon>Lactobacillales</taxon>
        <taxon>Lactobacillaceae</taxon>
        <taxon>Lactobacillus</taxon>
    </lineage>
</organism>
<dbReference type="Proteomes" id="UP000005583">
    <property type="component" value="Unassembled WGS sequence"/>
</dbReference>
<comment type="caution">
    <text evidence="1">The sequence shown here is derived from an EMBL/GenBank/DDBJ whole genome shotgun (WGS) entry which is preliminary data.</text>
</comment>
<dbReference type="AlphaFoldDB" id="C2ELF5"/>
<dbReference type="HOGENOM" id="CLU_1080929_0_0_9"/>
<accession>C2ELF5</accession>
<dbReference type="STRING" id="525365.HMPREF0548_0501"/>
<name>C2ELF5_9LACO</name>
<evidence type="ECO:0000313" key="1">
    <source>
        <dbReference type="EMBL" id="EEJ72603.1"/>
    </source>
</evidence>
<dbReference type="RefSeq" id="WP_007125033.1">
    <property type="nucleotide sequence ID" value="NZ_AZFO01000020.1"/>
</dbReference>
<reference evidence="1 2" key="1">
    <citation type="submission" date="2009-01" db="EMBL/GenBank/DDBJ databases">
        <authorList>
            <person name="Qin X."/>
            <person name="Bachman B."/>
            <person name="Battles P."/>
            <person name="Bell A."/>
            <person name="Bess C."/>
            <person name="Bickham C."/>
            <person name="Chaboub L."/>
            <person name="Chen D."/>
            <person name="Coyle M."/>
            <person name="Deiros D.R."/>
            <person name="Dinh H."/>
            <person name="Forbes L."/>
            <person name="Fowler G."/>
            <person name="Francisco L."/>
            <person name="Fu Q."/>
            <person name="Gubbala S."/>
            <person name="Hale W."/>
            <person name="Han Y."/>
            <person name="Hemphill L."/>
            <person name="Highlander S.K."/>
            <person name="Hirani K."/>
            <person name="Hogues M."/>
            <person name="Jackson L."/>
            <person name="Jakkamsetti A."/>
            <person name="Javaid M."/>
            <person name="Jiang H."/>
            <person name="Korchina V."/>
            <person name="Kovar C."/>
            <person name="Lara F."/>
            <person name="Lee S."/>
            <person name="Mata R."/>
            <person name="Mathew T."/>
            <person name="Moen C."/>
            <person name="Morales K."/>
            <person name="Munidasa M."/>
            <person name="Nazareth L."/>
            <person name="Ngo R."/>
            <person name="Nguyen L."/>
            <person name="Okwuonu G."/>
            <person name="Ongeri F."/>
            <person name="Patil S."/>
            <person name="Petrosino J."/>
            <person name="Pham C."/>
            <person name="Pham P."/>
            <person name="Pu L.-L."/>
            <person name="Puazo M."/>
            <person name="Raj R."/>
            <person name="Reid J."/>
            <person name="Rouhana J."/>
            <person name="Saada N."/>
            <person name="Shang Y."/>
            <person name="Simmons D."/>
            <person name="Thornton R."/>
            <person name="Warren J."/>
            <person name="Weissenberger G."/>
            <person name="Zhang J."/>
            <person name="Zhang L."/>
            <person name="Zhou C."/>
            <person name="Zhu D."/>
            <person name="Muzny D."/>
            <person name="Worley K."/>
            <person name="Gibbs R."/>
        </authorList>
    </citation>
    <scope>NUCLEOTIDE SEQUENCE [LARGE SCALE GENOMIC DNA]</scope>
    <source>
        <strain evidence="1 2">DSM 16047</strain>
    </source>
</reference>
<protein>
    <submittedName>
        <fullName evidence="1">Uncharacterized protein</fullName>
    </submittedName>
</protein>
<gene>
    <name evidence="1" type="ORF">HMPREF0548_0501</name>
</gene>
<dbReference type="PATRIC" id="fig|525365.8.peg.799"/>
<dbReference type="EMBL" id="ACGU01000032">
    <property type="protein sequence ID" value="EEJ72603.1"/>
    <property type="molecule type" value="Genomic_DNA"/>
</dbReference>
<sequence>MNSSAKEIQMQYVSIRRVIEDANKKYKLFTGNQVEDDYLINTMQKTIIATIKKESNGIDYYKENQGKKKYKIAKNQVNYLIGVILRDYFSKKSQAFDVSILQAEDKKLIDHSFQKLGRTKQEKDAALSKIENNSQYIKDKDMAKVEKEVTESIQNSVTDDSIDPINQIDTDLFTKYKQLNINFKQEFNHDLKEVKRNIIFKNSLQHSISNFYEVEYVKDYVLRELHTINWNGQRLIVSYGYSKYDKKLHDPLNWYCE</sequence>
<proteinExistence type="predicted"/>